<gene>
    <name evidence="1" type="ORF">ACA1_070890</name>
</gene>
<dbReference type="KEGG" id="acan:ACA1_070890"/>
<evidence type="ECO:0000313" key="2">
    <source>
        <dbReference type="Proteomes" id="UP000011083"/>
    </source>
</evidence>
<keyword evidence="2" id="KW-1185">Reference proteome</keyword>
<evidence type="ECO:0000313" key="1">
    <source>
        <dbReference type="EMBL" id="ELR23468.1"/>
    </source>
</evidence>
<sequence>MDGRTDYYLHLLEEKKEREDFVRSYLHLLAQEAFFFDDETWQVLGVHHVPGSDRVHVEAIPEDAEYIGFPAFKFVFSFDPALGKLRGGNDDQTVPGSDEAKLVKRLPRGLTVTCVGCYAFSKGNNKFFLLSPGLAEEETIEEECEPLFYHGAAAPAAET</sequence>
<dbReference type="VEuPathDB" id="AmoebaDB:ACA1_070890"/>
<dbReference type="AlphaFoldDB" id="L8HFE4"/>
<dbReference type="Proteomes" id="UP000011083">
    <property type="component" value="Unassembled WGS sequence"/>
</dbReference>
<protein>
    <submittedName>
        <fullName evidence="1">Uncharacterized protein</fullName>
    </submittedName>
</protein>
<dbReference type="EMBL" id="KB007857">
    <property type="protein sequence ID" value="ELR23468.1"/>
    <property type="molecule type" value="Genomic_DNA"/>
</dbReference>
<name>L8HFE4_ACACF</name>
<proteinExistence type="predicted"/>
<dbReference type="GeneID" id="14924448"/>
<reference evidence="1 2" key="1">
    <citation type="journal article" date="2013" name="Genome Biol.">
        <title>Genome of Acanthamoeba castellanii highlights extensive lateral gene transfer and early evolution of tyrosine kinase signaling.</title>
        <authorList>
            <person name="Clarke M."/>
            <person name="Lohan A.J."/>
            <person name="Liu B."/>
            <person name="Lagkouvardos I."/>
            <person name="Roy S."/>
            <person name="Zafar N."/>
            <person name="Bertelli C."/>
            <person name="Schilde C."/>
            <person name="Kianianmomeni A."/>
            <person name="Burglin T.R."/>
            <person name="Frech C."/>
            <person name="Turcotte B."/>
            <person name="Kopec K.O."/>
            <person name="Synnott J.M."/>
            <person name="Choo C."/>
            <person name="Paponov I."/>
            <person name="Finkler A."/>
            <person name="Soon Heng Tan C."/>
            <person name="Hutchins A.P."/>
            <person name="Weinmeier T."/>
            <person name="Rattei T."/>
            <person name="Chu J.S."/>
            <person name="Gimenez G."/>
            <person name="Irimia M."/>
            <person name="Rigden D.J."/>
            <person name="Fitzpatrick D.A."/>
            <person name="Lorenzo-Morales J."/>
            <person name="Bateman A."/>
            <person name="Chiu C.H."/>
            <person name="Tang P."/>
            <person name="Hegemann P."/>
            <person name="Fromm H."/>
            <person name="Raoult D."/>
            <person name="Greub G."/>
            <person name="Miranda-Saavedra D."/>
            <person name="Chen N."/>
            <person name="Nash P."/>
            <person name="Ginger M.L."/>
            <person name="Horn M."/>
            <person name="Schaap P."/>
            <person name="Caler L."/>
            <person name="Loftus B."/>
        </authorList>
    </citation>
    <scope>NUCLEOTIDE SEQUENCE [LARGE SCALE GENOMIC DNA]</scope>
    <source>
        <strain evidence="1 2">Neff</strain>
    </source>
</reference>
<organism evidence="1 2">
    <name type="scientific">Acanthamoeba castellanii (strain ATCC 30010 / Neff)</name>
    <dbReference type="NCBI Taxonomy" id="1257118"/>
    <lineage>
        <taxon>Eukaryota</taxon>
        <taxon>Amoebozoa</taxon>
        <taxon>Discosea</taxon>
        <taxon>Longamoebia</taxon>
        <taxon>Centramoebida</taxon>
        <taxon>Acanthamoebidae</taxon>
        <taxon>Acanthamoeba</taxon>
    </lineage>
</organism>
<dbReference type="RefSeq" id="XP_004352996.1">
    <property type="nucleotide sequence ID" value="XM_004352944.1"/>
</dbReference>
<accession>L8HFE4</accession>